<dbReference type="PANTHER" id="PTHR36116">
    <property type="entry name" value="UPF0060 MEMBRANE PROTEIN YNFA"/>
    <property type="match status" value="1"/>
</dbReference>
<dbReference type="HAMAP" id="MF_00010">
    <property type="entry name" value="UPF0060"/>
    <property type="match status" value="1"/>
</dbReference>
<feature type="transmembrane region" description="Helical" evidence="5">
    <location>
        <begin position="5"/>
        <end position="24"/>
    </location>
</feature>
<evidence type="ECO:0000256" key="4">
    <source>
        <dbReference type="ARBA" id="ARBA00023136"/>
    </source>
</evidence>
<dbReference type="PANTHER" id="PTHR36116:SF1">
    <property type="entry name" value="UPF0060 MEMBRANE PROTEIN YNFA"/>
    <property type="match status" value="1"/>
</dbReference>
<dbReference type="GO" id="GO:0005886">
    <property type="term" value="C:plasma membrane"/>
    <property type="evidence" value="ECO:0007669"/>
    <property type="project" value="UniProtKB-SubCell"/>
</dbReference>
<reference evidence="6 7" key="1">
    <citation type="submission" date="2016-10" db="EMBL/GenBank/DDBJ databases">
        <authorList>
            <person name="de Groot N.N."/>
        </authorList>
    </citation>
    <scope>NUCLEOTIDE SEQUENCE [LARGE SCALE GENOMIC DNA]</scope>
    <source>
        <strain evidence="6 7">DSM 27375</strain>
    </source>
</reference>
<dbReference type="Gene3D" id="1.10.3730.20">
    <property type="match status" value="1"/>
</dbReference>
<evidence type="ECO:0000313" key="7">
    <source>
        <dbReference type="Proteomes" id="UP000182284"/>
    </source>
</evidence>
<dbReference type="AlphaFoldDB" id="A0A1G7L0Y6"/>
<dbReference type="RefSeq" id="WP_074643886.1">
    <property type="nucleotide sequence ID" value="NZ_FNBL01000004.1"/>
</dbReference>
<keyword evidence="2 5" id="KW-0812">Transmembrane</keyword>
<feature type="transmembrane region" description="Helical" evidence="5">
    <location>
        <begin position="88"/>
        <end position="104"/>
    </location>
</feature>
<sequence>MTYVWFIAAAIAEIAGCFAVWAWVRLDKSALWLMPGLASLAFFAWALTRTESDIAGRTYAAYGGIYIAASMVWMWLVEGNRPDRWDLTGLAFCLLGSALILLPHRG</sequence>
<keyword evidence="1 5" id="KW-1003">Cell membrane</keyword>
<evidence type="ECO:0000313" key="6">
    <source>
        <dbReference type="EMBL" id="SDF42994.1"/>
    </source>
</evidence>
<dbReference type="InterPro" id="IPR037185">
    <property type="entry name" value="EmrE-like"/>
</dbReference>
<evidence type="ECO:0000256" key="1">
    <source>
        <dbReference type="ARBA" id="ARBA00022475"/>
    </source>
</evidence>
<evidence type="ECO:0000256" key="2">
    <source>
        <dbReference type="ARBA" id="ARBA00022692"/>
    </source>
</evidence>
<organism evidence="6 7">
    <name type="scientific">Celeribacter baekdonensis</name>
    <dbReference type="NCBI Taxonomy" id="875171"/>
    <lineage>
        <taxon>Bacteria</taxon>
        <taxon>Pseudomonadati</taxon>
        <taxon>Pseudomonadota</taxon>
        <taxon>Alphaproteobacteria</taxon>
        <taxon>Rhodobacterales</taxon>
        <taxon>Roseobacteraceae</taxon>
        <taxon>Celeribacter</taxon>
    </lineage>
</organism>
<dbReference type="Pfam" id="PF02694">
    <property type="entry name" value="UPF0060"/>
    <property type="match status" value="1"/>
</dbReference>
<dbReference type="SUPFAM" id="SSF103481">
    <property type="entry name" value="Multidrug resistance efflux transporter EmrE"/>
    <property type="match status" value="1"/>
</dbReference>
<evidence type="ECO:0000256" key="5">
    <source>
        <dbReference type="HAMAP-Rule" id="MF_00010"/>
    </source>
</evidence>
<proteinExistence type="inferred from homology"/>
<comment type="similarity">
    <text evidence="5">Belongs to the UPF0060 family.</text>
</comment>
<keyword evidence="3 5" id="KW-1133">Transmembrane helix</keyword>
<dbReference type="OrthoDB" id="123240at2"/>
<keyword evidence="4 5" id="KW-0472">Membrane</keyword>
<protein>
    <submittedName>
        <fullName evidence="6">Small multidrug resistance family-3 protein</fullName>
    </submittedName>
</protein>
<gene>
    <name evidence="6" type="ORF">SAMN04488117_104118</name>
</gene>
<name>A0A1G7L0Y6_9RHOB</name>
<evidence type="ECO:0000256" key="3">
    <source>
        <dbReference type="ARBA" id="ARBA00022989"/>
    </source>
</evidence>
<feature type="transmembrane region" description="Helical" evidence="5">
    <location>
        <begin position="59"/>
        <end position="76"/>
    </location>
</feature>
<feature type="transmembrane region" description="Helical" evidence="5">
    <location>
        <begin position="30"/>
        <end position="47"/>
    </location>
</feature>
<comment type="subcellular location">
    <subcellularLocation>
        <location evidence="5">Cell membrane</location>
        <topology evidence="5">Multi-pass membrane protein</topology>
    </subcellularLocation>
</comment>
<dbReference type="Proteomes" id="UP000182284">
    <property type="component" value="Unassembled WGS sequence"/>
</dbReference>
<dbReference type="NCBIfam" id="NF002586">
    <property type="entry name" value="PRK02237.1"/>
    <property type="match status" value="1"/>
</dbReference>
<accession>A0A1G7L0Y6</accession>
<dbReference type="InterPro" id="IPR003844">
    <property type="entry name" value="UPF0060"/>
</dbReference>
<dbReference type="EMBL" id="FNBL01000004">
    <property type="protein sequence ID" value="SDF42994.1"/>
    <property type="molecule type" value="Genomic_DNA"/>
</dbReference>